<dbReference type="InterPro" id="IPR030395">
    <property type="entry name" value="GP_PDE_dom"/>
</dbReference>
<proteinExistence type="predicted"/>
<dbReference type="SUPFAM" id="SSF51695">
    <property type="entry name" value="PLC-like phosphodiesterases"/>
    <property type="match status" value="1"/>
</dbReference>
<dbReference type="Gene3D" id="3.20.20.190">
    <property type="entry name" value="Phosphatidylinositol (PI) phosphodiesterase"/>
    <property type="match status" value="1"/>
</dbReference>
<dbReference type="PANTHER" id="PTHR46211">
    <property type="entry name" value="GLYCEROPHOSPHORYL DIESTER PHOSPHODIESTERASE"/>
    <property type="match status" value="1"/>
</dbReference>
<dbReference type="EMBL" id="JANKJG010000001">
    <property type="protein sequence ID" value="MCR8825128.1"/>
    <property type="molecule type" value="Genomic_DNA"/>
</dbReference>
<evidence type="ECO:0000313" key="3">
    <source>
        <dbReference type="Proteomes" id="UP001165396"/>
    </source>
</evidence>
<evidence type="ECO:0000313" key="2">
    <source>
        <dbReference type="EMBL" id="MCR8825128.1"/>
    </source>
</evidence>
<feature type="domain" description="GP-PDE" evidence="1">
    <location>
        <begin position="12"/>
        <end position="253"/>
    </location>
</feature>
<dbReference type="Pfam" id="PF03009">
    <property type="entry name" value="GDPD"/>
    <property type="match status" value="1"/>
</dbReference>
<dbReference type="PANTHER" id="PTHR46211:SF1">
    <property type="entry name" value="GLYCEROPHOSPHODIESTER PHOSPHODIESTERASE, CYTOPLASMIC"/>
    <property type="match status" value="1"/>
</dbReference>
<dbReference type="Proteomes" id="UP001165396">
    <property type="component" value="Unassembled WGS sequence"/>
</dbReference>
<comment type="caution">
    <text evidence="2">The sequence shown here is derived from an EMBL/GenBank/DDBJ whole genome shotgun (WGS) entry which is preliminary data.</text>
</comment>
<dbReference type="PROSITE" id="PS51704">
    <property type="entry name" value="GP_PDE"/>
    <property type="match status" value="1"/>
</dbReference>
<dbReference type="InterPro" id="IPR017946">
    <property type="entry name" value="PLC-like_Pdiesterase_TIM-brl"/>
</dbReference>
<name>A0ABT1YW64_9RHOB</name>
<sequence length="253" mass="27397">MTLPRQLLDVPLAHRALHDLTAGRPENSRAAIRAAIDHGYGIEIDLQLSADGRAMVFHDYALERLTVGTGTVRTLDAATLGQTILRGSDEGIPDLSEVLEIVAGRVPLLVEFKDQDGAMGPDVGPLEDAAAEVLRDYKGPLAVMSFNPHSVARLAEVLPDVPRGLVTSAYAEGDWPLSAKVRDHLREIPDYDRVGACFISHEAADLGRARVSELKAKGAGVLCWTIRSPKEEAEAREVAQNVTFEHYLPPLKG</sequence>
<accession>A0ABT1YW64</accession>
<reference evidence="2" key="1">
    <citation type="submission" date="2022-07" db="EMBL/GenBank/DDBJ databases">
        <title>Pseudosulfitobacter sp. strain AP-MA-4, whole genome sequence.</title>
        <authorList>
            <person name="Jiang Y."/>
        </authorList>
    </citation>
    <scope>NUCLEOTIDE SEQUENCE</scope>
    <source>
        <strain evidence="2">AP-MA-4</strain>
    </source>
</reference>
<dbReference type="RefSeq" id="WP_258292804.1">
    <property type="nucleotide sequence ID" value="NZ_JANKJG010000001.1"/>
</dbReference>
<organism evidence="2 3">
    <name type="scientific">Pseudosulfitobacter koreensis</name>
    <dbReference type="NCBI Taxonomy" id="2968472"/>
    <lineage>
        <taxon>Bacteria</taxon>
        <taxon>Pseudomonadati</taxon>
        <taxon>Pseudomonadota</taxon>
        <taxon>Alphaproteobacteria</taxon>
        <taxon>Rhodobacterales</taxon>
        <taxon>Roseobacteraceae</taxon>
        <taxon>Pseudosulfitobacter</taxon>
    </lineage>
</organism>
<gene>
    <name evidence="2" type="ORF">NTA49_01120</name>
</gene>
<keyword evidence="3" id="KW-1185">Reference proteome</keyword>
<evidence type="ECO:0000259" key="1">
    <source>
        <dbReference type="PROSITE" id="PS51704"/>
    </source>
</evidence>
<protein>
    <recommendedName>
        <fullName evidence="1">GP-PDE domain-containing protein</fullName>
    </recommendedName>
</protein>